<comment type="catalytic activity">
    <reaction evidence="6">
        <text>adenosine(1618) in 23S rRNA + S-adenosyl-L-methionine = N(6)-methyladenosine(1618) in 23S rRNA + S-adenosyl-L-homocysteine + H(+)</text>
        <dbReference type="Rhea" id="RHEA:16497"/>
        <dbReference type="Rhea" id="RHEA-COMP:10229"/>
        <dbReference type="Rhea" id="RHEA-COMP:10231"/>
        <dbReference type="ChEBI" id="CHEBI:15378"/>
        <dbReference type="ChEBI" id="CHEBI:57856"/>
        <dbReference type="ChEBI" id="CHEBI:59789"/>
        <dbReference type="ChEBI" id="CHEBI:74411"/>
        <dbReference type="ChEBI" id="CHEBI:74449"/>
        <dbReference type="EC" id="2.1.1.181"/>
    </reaction>
</comment>
<dbReference type="GO" id="GO:0052907">
    <property type="term" value="F:23S rRNA (adenine(1618)-N(6))-methyltransferase activity"/>
    <property type="evidence" value="ECO:0007669"/>
    <property type="project" value="UniProtKB-EC"/>
</dbReference>
<dbReference type="GO" id="GO:0005737">
    <property type="term" value="C:cytoplasm"/>
    <property type="evidence" value="ECO:0007669"/>
    <property type="project" value="UniProtKB-SubCell"/>
</dbReference>
<name>A0A5D0HJU3_9FLAO</name>
<dbReference type="Pfam" id="PF05971">
    <property type="entry name" value="Methyltransf_10"/>
    <property type="match status" value="1"/>
</dbReference>
<comment type="similarity">
    <text evidence="6">Belongs to the methyltransferase superfamily. METTL16/RlmF family.</text>
</comment>
<dbReference type="EC" id="2.1.1.181" evidence="6"/>
<evidence type="ECO:0000256" key="5">
    <source>
        <dbReference type="ARBA" id="ARBA00022691"/>
    </source>
</evidence>
<sequence>MTNKLHPNNKHNSGYNIDTLCQSYPELSSFVFENQYKTKTIDFGNPKAVKALNTALLFKYYNVRFWEFPDENLCPPIPGRVDYLHYVNDVLHDSEISKDVKVLDIGTGASCIYPILGHAVYNWKFAGSDIDEVSLRYAQEIINKNNLNEHISLRFQKESRYILKGLLTETDRFSVAICNPPFYKSEQEAINATTRKLKGLGQTSDRLTRNFAGKHNELWCRGGELSFLKNYTYESSLFKEQCLWYSSLVSKKDHIRPIKVALKKLNATSIKVINMGTSNKQSRIIAWSFY</sequence>
<dbReference type="NCBIfam" id="NF008725">
    <property type="entry name" value="PRK11727.1"/>
    <property type="match status" value="1"/>
</dbReference>
<proteinExistence type="inferred from homology"/>
<accession>A0A5D0HJU3</accession>
<evidence type="ECO:0000313" key="7">
    <source>
        <dbReference type="EMBL" id="TYA71591.1"/>
    </source>
</evidence>
<comment type="function">
    <text evidence="6">Specifically methylates the adenine in position 1618 of 23S rRNA.</text>
</comment>
<keyword evidence="4 6" id="KW-0808">Transferase</keyword>
<dbReference type="RefSeq" id="WP_148544577.1">
    <property type="nucleotide sequence ID" value="NZ_VSDQ01000718.1"/>
</dbReference>
<dbReference type="PANTHER" id="PTHR13393:SF0">
    <property type="entry name" value="RNA N6-ADENOSINE-METHYLTRANSFERASE METTL16"/>
    <property type="match status" value="1"/>
</dbReference>
<evidence type="ECO:0000256" key="1">
    <source>
        <dbReference type="ARBA" id="ARBA00022490"/>
    </source>
</evidence>
<evidence type="ECO:0000256" key="4">
    <source>
        <dbReference type="ARBA" id="ARBA00022679"/>
    </source>
</evidence>
<reference evidence="7 8" key="1">
    <citation type="submission" date="2019-08" db="EMBL/GenBank/DDBJ databases">
        <title>Seonamhaeicola sediminis sp. nov., isolated from marine sediment.</title>
        <authorList>
            <person name="Cao W.R."/>
        </authorList>
    </citation>
    <scope>NUCLEOTIDE SEQUENCE [LARGE SCALE GENOMIC DNA]</scope>
    <source>
        <strain evidence="7 8">B011</strain>
    </source>
</reference>
<evidence type="ECO:0000256" key="6">
    <source>
        <dbReference type="HAMAP-Rule" id="MF_01848"/>
    </source>
</evidence>
<gene>
    <name evidence="6 7" type="primary">rlmF</name>
    <name evidence="7" type="ORF">FUA24_18620</name>
</gene>
<comment type="subcellular location">
    <subcellularLocation>
        <location evidence="6">Cytoplasm</location>
    </subcellularLocation>
</comment>
<evidence type="ECO:0000256" key="3">
    <source>
        <dbReference type="ARBA" id="ARBA00022603"/>
    </source>
</evidence>
<dbReference type="HAMAP" id="MF_01848">
    <property type="entry name" value="23SrRNA_methyltr_F"/>
    <property type="match status" value="1"/>
</dbReference>
<keyword evidence="3 6" id="KW-0489">Methyltransferase</keyword>
<dbReference type="Proteomes" id="UP000323930">
    <property type="component" value="Unassembled WGS sequence"/>
</dbReference>
<dbReference type="CDD" id="cd02440">
    <property type="entry name" value="AdoMet_MTases"/>
    <property type="match status" value="1"/>
</dbReference>
<dbReference type="GO" id="GO:0070475">
    <property type="term" value="P:rRNA base methylation"/>
    <property type="evidence" value="ECO:0007669"/>
    <property type="project" value="TreeGrafter"/>
</dbReference>
<protein>
    <recommendedName>
        <fullName evidence="6">Ribosomal RNA large subunit methyltransferase F</fullName>
        <ecNumber evidence="6">2.1.1.181</ecNumber>
    </recommendedName>
    <alternativeName>
        <fullName evidence="6">23S rRNA mA1618 methyltransferase</fullName>
    </alternativeName>
    <alternativeName>
        <fullName evidence="6">rRNA adenine N-6-methyltransferase</fullName>
    </alternativeName>
</protein>
<dbReference type="PIRSF" id="PIRSF029038">
    <property type="entry name" value="Mtase_YbiN_prd"/>
    <property type="match status" value="1"/>
</dbReference>
<keyword evidence="2 6" id="KW-0698">rRNA processing</keyword>
<dbReference type="OrthoDB" id="1115728at2"/>
<dbReference type="EMBL" id="VSDQ01000718">
    <property type="protein sequence ID" value="TYA71591.1"/>
    <property type="molecule type" value="Genomic_DNA"/>
</dbReference>
<keyword evidence="5 6" id="KW-0949">S-adenosyl-L-methionine</keyword>
<organism evidence="7 8">
    <name type="scientific">Seonamhaeicola marinus</name>
    <dbReference type="NCBI Taxonomy" id="1912246"/>
    <lineage>
        <taxon>Bacteria</taxon>
        <taxon>Pseudomonadati</taxon>
        <taxon>Bacteroidota</taxon>
        <taxon>Flavobacteriia</taxon>
        <taxon>Flavobacteriales</taxon>
        <taxon>Flavobacteriaceae</taxon>
    </lineage>
</organism>
<dbReference type="Gene3D" id="3.40.50.150">
    <property type="entry name" value="Vaccinia Virus protein VP39"/>
    <property type="match status" value="1"/>
</dbReference>
<evidence type="ECO:0000313" key="8">
    <source>
        <dbReference type="Proteomes" id="UP000323930"/>
    </source>
</evidence>
<evidence type="ECO:0000256" key="2">
    <source>
        <dbReference type="ARBA" id="ARBA00022552"/>
    </source>
</evidence>
<dbReference type="PANTHER" id="PTHR13393">
    <property type="entry name" value="SAM-DEPENDENT METHYLTRANSFERASE"/>
    <property type="match status" value="1"/>
</dbReference>
<keyword evidence="8" id="KW-1185">Reference proteome</keyword>
<dbReference type="InterPro" id="IPR016909">
    <property type="entry name" value="rRNA_lsu_MeTfrase_F"/>
</dbReference>
<keyword evidence="1 6" id="KW-0963">Cytoplasm</keyword>
<dbReference type="AlphaFoldDB" id="A0A5D0HJU3"/>
<comment type="caution">
    <text evidence="7">The sequence shown here is derived from an EMBL/GenBank/DDBJ whole genome shotgun (WGS) entry which is preliminary data.</text>
</comment>
<dbReference type="InterPro" id="IPR029063">
    <property type="entry name" value="SAM-dependent_MTases_sf"/>
</dbReference>
<dbReference type="InterPro" id="IPR010286">
    <property type="entry name" value="METTL16/RlmF"/>
</dbReference>
<dbReference type="SUPFAM" id="SSF53335">
    <property type="entry name" value="S-adenosyl-L-methionine-dependent methyltransferases"/>
    <property type="match status" value="1"/>
</dbReference>